<dbReference type="Pfam" id="PF13424">
    <property type="entry name" value="TPR_12"/>
    <property type="match status" value="2"/>
</dbReference>
<dbReference type="InterPro" id="IPR011990">
    <property type="entry name" value="TPR-like_helical_dom_sf"/>
</dbReference>
<comment type="caution">
    <text evidence="6">The sequence shown here is derived from an EMBL/GenBank/DDBJ whole genome shotgun (WGS) entry which is preliminary data.</text>
</comment>
<keyword evidence="3" id="KW-0175">Coiled coil</keyword>
<feature type="signal peptide" evidence="4">
    <location>
        <begin position="1"/>
        <end position="21"/>
    </location>
</feature>
<feature type="coiled-coil region" evidence="3">
    <location>
        <begin position="969"/>
        <end position="996"/>
    </location>
</feature>
<proteinExistence type="predicted"/>
<dbReference type="EMBL" id="BBLT01000002">
    <property type="protein sequence ID" value="GAL84095.1"/>
    <property type="molecule type" value="Genomic_DNA"/>
</dbReference>
<dbReference type="InterPro" id="IPR019734">
    <property type="entry name" value="TPR_rpt"/>
</dbReference>
<feature type="domain" description="CHAT" evidence="5">
    <location>
        <begin position="1089"/>
        <end position="1409"/>
    </location>
</feature>
<evidence type="ECO:0000256" key="4">
    <source>
        <dbReference type="SAM" id="SignalP"/>
    </source>
</evidence>
<keyword evidence="1" id="KW-0677">Repeat</keyword>
<protein>
    <recommendedName>
        <fullName evidence="5">CHAT domain-containing protein</fullName>
    </recommendedName>
</protein>
<dbReference type="Gene3D" id="1.25.40.10">
    <property type="entry name" value="Tetratricopeptide repeat domain"/>
    <property type="match status" value="4"/>
</dbReference>
<dbReference type="Pfam" id="PF12770">
    <property type="entry name" value="CHAT"/>
    <property type="match status" value="1"/>
</dbReference>
<evidence type="ECO:0000256" key="1">
    <source>
        <dbReference type="ARBA" id="ARBA00022737"/>
    </source>
</evidence>
<dbReference type="PANTHER" id="PTHR45641:SF19">
    <property type="entry name" value="NEPHROCYSTIN-3"/>
    <property type="match status" value="1"/>
</dbReference>
<evidence type="ECO:0000313" key="6">
    <source>
        <dbReference type="EMBL" id="GAL84095.1"/>
    </source>
</evidence>
<dbReference type="InterPro" id="IPR024983">
    <property type="entry name" value="CHAT_dom"/>
</dbReference>
<organism evidence="6 7">
    <name type="scientific">Sporocytophaga myxococcoides</name>
    <dbReference type="NCBI Taxonomy" id="153721"/>
    <lineage>
        <taxon>Bacteria</taxon>
        <taxon>Pseudomonadati</taxon>
        <taxon>Bacteroidota</taxon>
        <taxon>Cytophagia</taxon>
        <taxon>Cytophagales</taxon>
        <taxon>Cytophagaceae</taxon>
        <taxon>Sporocytophaga</taxon>
    </lineage>
</organism>
<dbReference type="OrthoDB" id="9771112at2"/>
<dbReference type="RefSeq" id="WP_045460096.1">
    <property type="nucleotide sequence ID" value="NZ_BBLT01000002.1"/>
</dbReference>
<keyword evidence="7" id="KW-1185">Reference proteome</keyword>
<evidence type="ECO:0000259" key="5">
    <source>
        <dbReference type="Pfam" id="PF12770"/>
    </source>
</evidence>
<dbReference type="eggNOG" id="COG0457">
    <property type="taxonomic scope" value="Bacteria"/>
</dbReference>
<keyword evidence="4" id="KW-0732">Signal</keyword>
<evidence type="ECO:0000256" key="2">
    <source>
        <dbReference type="ARBA" id="ARBA00022803"/>
    </source>
</evidence>
<dbReference type="SMART" id="SM00028">
    <property type="entry name" value="TPR"/>
    <property type="match status" value="8"/>
</dbReference>
<dbReference type="SUPFAM" id="SSF48452">
    <property type="entry name" value="TPR-like"/>
    <property type="match status" value="4"/>
</dbReference>
<dbReference type="STRING" id="153721.MYP_1323"/>
<reference evidence="6 7" key="1">
    <citation type="submission" date="2014-09" db="EMBL/GenBank/DDBJ databases">
        <title>Sporocytophaga myxococcoides PG-01 genome sequencing.</title>
        <authorList>
            <person name="Liu L."/>
            <person name="Gao P.J."/>
            <person name="Chen G.J."/>
            <person name="Wang L.S."/>
        </authorList>
    </citation>
    <scope>NUCLEOTIDE SEQUENCE [LARGE SCALE GENOMIC DNA]</scope>
    <source>
        <strain evidence="6 7">PG-01</strain>
    </source>
</reference>
<evidence type="ECO:0000256" key="3">
    <source>
        <dbReference type="SAM" id="Coils"/>
    </source>
</evidence>
<keyword evidence="2" id="KW-0802">TPR repeat</keyword>
<feature type="chain" id="PRO_5001937295" description="CHAT domain-containing protein" evidence="4">
    <location>
        <begin position="22"/>
        <end position="1411"/>
    </location>
</feature>
<sequence length="1411" mass="161276">MGKFLTLFVFTFFIGFQISLAADNHDDVLLKVDKDYNKGDYKQALLKAKNLLAKSQESEDLLKIARVNFKLAKIYDALCRFEEYKQHVEEGAARLLKADRKDTVSYINACLEGSAAYMEYGEYYKASVLLENAKKFTHKIGSRWIRANLQEKEILNLFLMGYYNRAEQSSMDLVKVRKEILNDRSEKSTAKELRSKKSDLARAINLLAEIKLINSDFKVADSLISLNLKWISSNIGKKRIEYSRALFLKGLIYENRGEAAKAGAKFSKALKVSYKSRDIKHKIHSKPAIAYFEKLIPALRKAGHPRKASKREKQLEARIKRYYGKDNYAYAKTQLITADRLFKEKDYHKAQSKLQSLLKEKNFFPQDHIERATVLNTLYRAQIENEDYITAESTLQEISELNLKVYGKLAPRYHLGLVEEGKYIINYGSQLSKAERIFAVSLNGVLALEVPHNNVQYIEGLYSQAQLLQYVDKFPQALATLHQAKDKVEKFYGNTSDYYAVALNKLAAIQIALGQYNEAEENINKSLSFYNTKKNKEQNIDYAHSLETLSKFYIVQGKFREAERTVKKALKITKSANENEKVSTVAEELINLNILRGKYASTEGALLEIIKTREGKFGIKHRSLISPVSQLCNLYLITGDYNKAEKQARRAYAISEEIFGSNSVIHANSIKLLAKTFTAIGDYEKAEDAGSKALSIQSLHYGHNHLEIASTLNELAKVKFYNNPYDQESERLYTEAASIINSCLGSDNLHYAEILKNLSMFYIENRKNKPAEDSLNKANAIWIAKLGNANIHSAEAAYMKGIFFSKIEKYTDARESFEASKNLYGKIFDAHHPYYIKALSKEGQMAFILDDFKAAIRCLDETTVADLKFIRKYFPSLSDREKNKFWNLIKDDFEFYNTLAIKLAKENPELLQNVYDFSLKTKAILLNSSIKVKERILSSNNPELIKKYESWIDKREFLTSALSMDAAQQKENNIDVKLLEKEIEALEKDLSEKSEFFFTNYEKSDVNWKQVKAVLKPNEYAVEIIRFRYFDKKISDSVVYAGLVINENSKAPELVLIPYGNDLENKYLNYYRNCIKLNVEDQYSFEKFWKPFNNLIKQNATVFISGDGVYNQINIETICGPDKNYLLNKYEFVLVSNTRDLLSIHVKASKKDKLKPSVGNKIKLFGNPTYYEESIDANGDIKDSIYFRTSLSLTDGKRIPQLPGAEGEVKHLNDLMTKNGWETEIYLNNHATESNLKSIKDPKVFHIATHGFFMEDIEPDYNEGLSDKNLQNPLLRSGLLLKNGGALLAKNKVYELNSEDGILTAYEAMNLYLDHTELVVLSACETGVGKVQLGEGVCGLQRAFLIAGANSVIMSLFKVSDNVTKELMTIFYDKWLSTGAKRKSFLEAKRVIKEKYNDPIYWGAFIMVGLE</sequence>
<accession>A0A098LAZ2</accession>
<evidence type="ECO:0000313" key="7">
    <source>
        <dbReference type="Proteomes" id="UP000030185"/>
    </source>
</evidence>
<dbReference type="Proteomes" id="UP000030185">
    <property type="component" value="Unassembled WGS sequence"/>
</dbReference>
<dbReference type="eggNOG" id="COG4995">
    <property type="taxonomic scope" value="Bacteria"/>
</dbReference>
<dbReference type="PANTHER" id="PTHR45641">
    <property type="entry name" value="TETRATRICOPEPTIDE REPEAT PROTEIN (AFU_ORTHOLOGUE AFUA_6G03870)"/>
    <property type="match status" value="1"/>
</dbReference>
<gene>
    <name evidence="6" type="ORF">MYP_1323</name>
</gene>
<name>A0A098LAZ2_9BACT</name>